<sequence length="479" mass="49844">MFLLSGEGTVRGRKRLVALMVGVIALVGQGVVATDAAAAPRPPVAPSTAPVPMFPPLPDADRGFYLPPQSVVDAAAPGEILAARRVNLANVSVLPVNVDAWQISYRSTNTRGQAIPAVSTVLKPRGAAPGGSRKLLSYQMAEDSTASYCAPSYAMRAGSIPSPLTGPITVPLNFIDVVAAVAKGWAVVVPDHQGPDSAFAAGPLAGRIVLDGIRSAEQFAPLQVDGTATKVGMWGYSGGAIATGWAAELQQSYAPELNVVGVAEGGVPADLGALVNLGSGNLGAGLVMAGVIGVSREYPELAGILQRRVNPLGKALVAAKNPLCLAYQSVLVPFLNIKGVFLGGDPLRDPTVKSVLAKVRMGQTVPRSPMFVYQSHPDWLVPVGPVDTLVKTYCRDPRARVQYTRDHFSEHISLDPVAAPAALLWLGERFAGKPVRAGCSTTDVGSMALDSRSWSTLSDQLGANVAALFGQAIGRTPTR</sequence>
<dbReference type="EMBL" id="JAMTCJ010000001">
    <property type="protein sequence ID" value="MCP2174837.1"/>
    <property type="molecule type" value="Genomic_DNA"/>
</dbReference>
<name>A0ABT1H9A0_9NOCA</name>
<accession>A0ABT1H9A0</accession>
<proteinExistence type="predicted"/>
<dbReference type="InterPro" id="IPR005152">
    <property type="entry name" value="Lipase_secreted"/>
</dbReference>
<dbReference type="PIRSF" id="PIRSF029171">
    <property type="entry name" value="Esterase_LipA"/>
    <property type="match status" value="1"/>
</dbReference>
<comment type="caution">
    <text evidence="1">The sequence shown here is derived from an EMBL/GenBank/DDBJ whole genome shotgun (WGS) entry which is preliminary data.</text>
</comment>
<dbReference type="InterPro" id="IPR029058">
    <property type="entry name" value="AB_hydrolase_fold"/>
</dbReference>
<dbReference type="Pfam" id="PF03583">
    <property type="entry name" value="LIP"/>
    <property type="match status" value="1"/>
</dbReference>
<reference evidence="1 2" key="1">
    <citation type="submission" date="2022-06" db="EMBL/GenBank/DDBJ databases">
        <title>Genomic Encyclopedia of Archaeal and Bacterial Type Strains, Phase II (KMG-II): from individual species to whole genera.</title>
        <authorList>
            <person name="Goeker M."/>
        </authorList>
    </citation>
    <scope>NUCLEOTIDE SEQUENCE [LARGE SCALE GENOMIC DNA]</scope>
    <source>
        <strain evidence="1 2">DSM 44693</strain>
    </source>
</reference>
<dbReference type="Gene3D" id="3.40.50.1820">
    <property type="entry name" value="alpha/beta hydrolase"/>
    <property type="match status" value="1"/>
</dbReference>
<dbReference type="PANTHER" id="PTHR34853:SF1">
    <property type="entry name" value="LIPASE 5"/>
    <property type="match status" value="1"/>
</dbReference>
<dbReference type="Proteomes" id="UP001206895">
    <property type="component" value="Unassembled WGS sequence"/>
</dbReference>
<dbReference type="PANTHER" id="PTHR34853">
    <property type="match status" value="1"/>
</dbReference>
<evidence type="ECO:0000313" key="1">
    <source>
        <dbReference type="EMBL" id="MCP2174837.1"/>
    </source>
</evidence>
<dbReference type="Gene3D" id="1.10.260.130">
    <property type="match status" value="1"/>
</dbReference>
<evidence type="ECO:0000313" key="2">
    <source>
        <dbReference type="Proteomes" id="UP001206895"/>
    </source>
</evidence>
<protein>
    <submittedName>
        <fullName evidence="1">Triacylglycerol lipase</fullName>
    </submittedName>
</protein>
<organism evidence="1 2">
    <name type="scientific">Williamsia maris</name>
    <dbReference type="NCBI Taxonomy" id="72806"/>
    <lineage>
        <taxon>Bacteria</taxon>
        <taxon>Bacillati</taxon>
        <taxon>Actinomycetota</taxon>
        <taxon>Actinomycetes</taxon>
        <taxon>Mycobacteriales</taxon>
        <taxon>Nocardiaceae</taxon>
        <taxon>Williamsia</taxon>
    </lineage>
</organism>
<dbReference type="SUPFAM" id="SSF53474">
    <property type="entry name" value="alpha/beta-Hydrolases"/>
    <property type="match status" value="1"/>
</dbReference>
<keyword evidence="2" id="KW-1185">Reference proteome</keyword>
<gene>
    <name evidence="1" type="ORF">LX13_000644</name>
</gene>